<proteinExistence type="predicted"/>
<reference evidence="1" key="1">
    <citation type="submission" date="2023-03" db="EMBL/GenBank/DDBJ databases">
        <authorList>
            <person name="Steffen K."/>
            <person name="Cardenas P."/>
        </authorList>
    </citation>
    <scope>NUCLEOTIDE SEQUENCE</scope>
</reference>
<gene>
    <name evidence="1" type="ORF">GBAR_LOCUS26011</name>
</gene>
<dbReference type="AlphaFoldDB" id="A0AA35XDR6"/>
<organism evidence="1 2">
    <name type="scientific">Geodia barretti</name>
    <name type="common">Barrett's horny sponge</name>
    <dbReference type="NCBI Taxonomy" id="519541"/>
    <lineage>
        <taxon>Eukaryota</taxon>
        <taxon>Metazoa</taxon>
        <taxon>Porifera</taxon>
        <taxon>Demospongiae</taxon>
        <taxon>Heteroscleromorpha</taxon>
        <taxon>Tetractinellida</taxon>
        <taxon>Astrophorina</taxon>
        <taxon>Geodiidae</taxon>
        <taxon>Geodia</taxon>
    </lineage>
</organism>
<dbReference type="EMBL" id="CASHTH010003604">
    <property type="protein sequence ID" value="CAI8047067.1"/>
    <property type="molecule type" value="Genomic_DNA"/>
</dbReference>
<name>A0AA35XDR6_GEOBA</name>
<accession>A0AA35XDR6</accession>
<dbReference type="Proteomes" id="UP001174909">
    <property type="component" value="Unassembled WGS sequence"/>
</dbReference>
<evidence type="ECO:0000313" key="2">
    <source>
        <dbReference type="Proteomes" id="UP001174909"/>
    </source>
</evidence>
<evidence type="ECO:0000313" key="1">
    <source>
        <dbReference type="EMBL" id="CAI8047067.1"/>
    </source>
</evidence>
<feature type="non-terminal residue" evidence="1">
    <location>
        <position position="1"/>
    </location>
</feature>
<protein>
    <submittedName>
        <fullName evidence="1">Uncharacterized protein</fullName>
    </submittedName>
</protein>
<comment type="caution">
    <text evidence="1">The sequence shown here is derived from an EMBL/GenBank/DDBJ whole genome shotgun (WGS) entry which is preliminary data.</text>
</comment>
<keyword evidence="2" id="KW-1185">Reference proteome</keyword>
<sequence>KIPRLYPFRKSRIFSANLWLTTSFQNYASIQIVAGSSRFSYVNASLPITEHLICNILYAREKNSQKT</sequence>